<dbReference type="GO" id="GO:0005737">
    <property type="term" value="C:cytoplasm"/>
    <property type="evidence" value="ECO:0007669"/>
    <property type="project" value="TreeGrafter"/>
</dbReference>
<dbReference type="GO" id="GO:0004789">
    <property type="term" value="F:thiamine-phosphate diphosphorylase activity"/>
    <property type="evidence" value="ECO:0007669"/>
    <property type="project" value="UniProtKB-UniRule"/>
</dbReference>
<dbReference type="NCBIfam" id="TIGR00693">
    <property type="entry name" value="thiE"/>
    <property type="match status" value="1"/>
</dbReference>
<evidence type="ECO:0000256" key="7">
    <source>
        <dbReference type="ARBA" id="ARBA00047334"/>
    </source>
</evidence>
<dbReference type="EMBL" id="PNHK01000003">
    <property type="protein sequence ID" value="PMD05212.1"/>
    <property type="molecule type" value="Genomic_DNA"/>
</dbReference>
<keyword evidence="4 10" id="KW-0479">Metal-binding</keyword>
<gene>
    <name evidence="10 14" type="primary">thiE</name>
    <name evidence="14" type="ORF">CJ199_09020</name>
</gene>
<dbReference type="HAMAP" id="MF_00097">
    <property type="entry name" value="TMP_synthase"/>
    <property type="match status" value="1"/>
</dbReference>
<feature type="domain" description="Thiamine phosphate synthase/TenI" evidence="13">
    <location>
        <begin position="13"/>
        <end position="214"/>
    </location>
</feature>
<comment type="cofactor">
    <cofactor evidence="10">
        <name>Mg(2+)</name>
        <dbReference type="ChEBI" id="CHEBI:18420"/>
    </cofactor>
    <text evidence="10">Binds 1 Mg(2+) ion per subunit.</text>
</comment>
<evidence type="ECO:0000256" key="8">
    <source>
        <dbReference type="ARBA" id="ARBA00047851"/>
    </source>
</evidence>
<comment type="catalytic activity">
    <reaction evidence="7 10 11">
        <text>4-methyl-5-(2-phosphooxyethyl)-thiazole + 4-amino-2-methyl-5-(diphosphooxymethyl)pyrimidine + H(+) = thiamine phosphate + diphosphate</text>
        <dbReference type="Rhea" id="RHEA:22328"/>
        <dbReference type="ChEBI" id="CHEBI:15378"/>
        <dbReference type="ChEBI" id="CHEBI:33019"/>
        <dbReference type="ChEBI" id="CHEBI:37575"/>
        <dbReference type="ChEBI" id="CHEBI:57841"/>
        <dbReference type="ChEBI" id="CHEBI:58296"/>
        <dbReference type="EC" id="2.5.1.3"/>
    </reaction>
</comment>
<dbReference type="AlphaFoldDB" id="A0A2N6VM33"/>
<dbReference type="InterPro" id="IPR036206">
    <property type="entry name" value="ThiamineP_synth_sf"/>
</dbReference>
<evidence type="ECO:0000256" key="2">
    <source>
        <dbReference type="ARBA" id="ARBA00005165"/>
    </source>
</evidence>
<comment type="pathway">
    <text evidence="2 10 12">Cofactor biosynthesis; thiamine diphosphate biosynthesis; thiamine phosphate from 4-amino-2-methyl-5-diphosphomethylpyrimidine and 4-methyl-5-(2-phosphoethyl)-thiazole: step 1/1.</text>
</comment>
<evidence type="ECO:0000256" key="11">
    <source>
        <dbReference type="RuleBase" id="RU003826"/>
    </source>
</evidence>
<comment type="catalytic activity">
    <reaction evidence="8 10 11">
        <text>2-(2-carboxy-4-methylthiazol-5-yl)ethyl phosphate + 4-amino-2-methyl-5-(diphosphooxymethyl)pyrimidine + 2 H(+) = thiamine phosphate + CO2 + diphosphate</text>
        <dbReference type="Rhea" id="RHEA:47848"/>
        <dbReference type="ChEBI" id="CHEBI:15378"/>
        <dbReference type="ChEBI" id="CHEBI:16526"/>
        <dbReference type="ChEBI" id="CHEBI:33019"/>
        <dbReference type="ChEBI" id="CHEBI:37575"/>
        <dbReference type="ChEBI" id="CHEBI:57841"/>
        <dbReference type="ChEBI" id="CHEBI:62890"/>
        <dbReference type="EC" id="2.5.1.3"/>
    </reaction>
</comment>
<dbReference type="UniPathway" id="UPA00060">
    <property type="reaction ID" value="UER00141"/>
</dbReference>
<evidence type="ECO:0000313" key="14">
    <source>
        <dbReference type="EMBL" id="PMD05212.1"/>
    </source>
</evidence>
<protein>
    <recommendedName>
        <fullName evidence="10">Thiamine-phosphate synthase</fullName>
        <shortName evidence="10">TP synthase</shortName>
        <shortName evidence="10">TPS</shortName>
        <ecNumber evidence="10">2.5.1.3</ecNumber>
    </recommendedName>
    <alternativeName>
        <fullName evidence="10">Thiamine-phosphate pyrophosphorylase</fullName>
        <shortName evidence="10">TMP pyrophosphorylase</shortName>
        <shortName evidence="10">TMP-PPase</shortName>
    </alternativeName>
</protein>
<reference evidence="14 15" key="1">
    <citation type="submission" date="2017-09" db="EMBL/GenBank/DDBJ databases">
        <title>Bacterial strain isolated from the female urinary microbiota.</title>
        <authorList>
            <person name="Thomas-White K."/>
            <person name="Kumar N."/>
            <person name="Forster S."/>
            <person name="Putonti C."/>
            <person name="Lawley T."/>
            <person name="Wolfe A.J."/>
        </authorList>
    </citation>
    <scope>NUCLEOTIDE SEQUENCE [LARGE SCALE GENOMIC DNA]</scope>
    <source>
        <strain evidence="14 15">UMB1301</strain>
    </source>
</reference>
<keyword evidence="3 10" id="KW-0808">Transferase</keyword>
<dbReference type="GO" id="GO:0009228">
    <property type="term" value="P:thiamine biosynthetic process"/>
    <property type="evidence" value="ECO:0007669"/>
    <property type="project" value="UniProtKB-KW"/>
</dbReference>
<dbReference type="RefSeq" id="WP_102239153.1">
    <property type="nucleotide sequence ID" value="NZ_PNHK01000003.1"/>
</dbReference>
<comment type="caution">
    <text evidence="14">The sequence shown here is derived from an EMBL/GenBank/DDBJ whole genome shotgun (WGS) entry which is preliminary data.</text>
</comment>
<feature type="binding site" evidence="10">
    <location>
        <position position="128"/>
    </location>
    <ligand>
        <name>4-amino-2-methyl-5-(diphosphooxymethyl)pyrimidine</name>
        <dbReference type="ChEBI" id="CHEBI:57841"/>
    </ligand>
</feature>
<evidence type="ECO:0000256" key="12">
    <source>
        <dbReference type="RuleBase" id="RU004253"/>
    </source>
</evidence>
<dbReference type="PANTHER" id="PTHR20857:SF15">
    <property type="entry name" value="THIAMINE-PHOSPHATE SYNTHASE"/>
    <property type="match status" value="1"/>
</dbReference>
<evidence type="ECO:0000259" key="13">
    <source>
        <dbReference type="Pfam" id="PF02581"/>
    </source>
</evidence>
<comment type="function">
    <text evidence="1 10">Condenses 4-methyl-5-(beta-hydroxyethyl)thiazole monophosphate (THZ-P) and 2-methyl-4-amino-5-hydroxymethyl pyrimidine pyrophosphate (HMP-PP) to form thiamine monophosphate (TMP).</text>
</comment>
<proteinExistence type="inferred from homology"/>
<feature type="binding site" evidence="10">
    <location>
        <position position="163"/>
    </location>
    <ligand>
        <name>4-amino-2-methyl-5-(diphosphooxymethyl)pyrimidine</name>
        <dbReference type="ChEBI" id="CHEBI:57841"/>
    </ligand>
</feature>
<dbReference type="Gene3D" id="3.20.20.70">
    <property type="entry name" value="Aldolase class I"/>
    <property type="match status" value="1"/>
</dbReference>
<dbReference type="PANTHER" id="PTHR20857">
    <property type="entry name" value="THIAMINE-PHOSPHATE PYROPHOSPHORYLASE"/>
    <property type="match status" value="1"/>
</dbReference>
<evidence type="ECO:0000256" key="3">
    <source>
        <dbReference type="ARBA" id="ARBA00022679"/>
    </source>
</evidence>
<accession>A0A2N6VM33</accession>
<dbReference type="GO" id="GO:0000287">
    <property type="term" value="F:magnesium ion binding"/>
    <property type="evidence" value="ECO:0007669"/>
    <property type="project" value="UniProtKB-UniRule"/>
</dbReference>
<comment type="catalytic activity">
    <reaction evidence="9 10 11">
        <text>2-[(2R,5Z)-2-carboxy-4-methylthiazol-5(2H)-ylidene]ethyl phosphate + 4-amino-2-methyl-5-(diphosphooxymethyl)pyrimidine + 2 H(+) = thiamine phosphate + CO2 + diphosphate</text>
        <dbReference type="Rhea" id="RHEA:47844"/>
        <dbReference type="ChEBI" id="CHEBI:15378"/>
        <dbReference type="ChEBI" id="CHEBI:16526"/>
        <dbReference type="ChEBI" id="CHEBI:33019"/>
        <dbReference type="ChEBI" id="CHEBI:37575"/>
        <dbReference type="ChEBI" id="CHEBI:57841"/>
        <dbReference type="ChEBI" id="CHEBI:62899"/>
        <dbReference type="EC" id="2.5.1.3"/>
    </reaction>
</comment>
<dbReference type="OrthoDB" id="3243336at2"/>
<evidence type="ECO:0000256" key="10">
    <source>
        <dbReference type="HAMAP-Rule" id="MF_00097"/>
    </source>
</evidence>
<feature type="binding site" evidence="10">
    <location>
        <position position="109"/>
    </location>
    <ligand>
        <name>Mg(2+)</name>
        <dbReference type="ChEBI" id="CHEBI:18420"/>
    </ligand>
</feature>
<evidence type="ECO:0000256" key="4">
    <source>
        <dbReference type="ARBA" id="ARBA00022723"/>
    </source>
</evidence>
<dbReference type="Proteomes" id="UP000235598">
    <property type="component" value="Unassembled WGS sequence"/>
</dbReference>
<organism evidence="14 15">
    <name type="scientific">Brevibacterium paucivorans</name>
    <dbReference type="NCBI Taxonomy" id="170994"/>
    <lineage>
        <taxon>Bacteria</taxon>
        <taxon>Bacillati</taxon>
        <taxon>Actinomycetota</taxon>
        <taxon>Actinomycetes</taxon>
        <taxon>Micrococcales</taxon>
        <taxon>Brevibacteriaceae</taxon>
        <taxon>Brevibacterium</taxon>
    </lineage>
</organism>
<dbReference type="CDD" id="cd00564">
    <property type="entry name" value="TMP_TenI"/>
    <property type="match status" value="1"/>
</dbReference>
<keyword evidence="6 10" id="KW-0784">Thiamine biosynthesis</keyword>
<evidence type="ECO:0000256" key="9">
    <source>
        <dbReference type="ARBA" id="ARBA00047883"/>
    </source>
</evidence>
<feature type="binding site" evidence="10">
    <location>
        <position position="191"/>
    </location>
    <ligand>
        <name>2-[(2R,5Z)-2-carboxy-4-methylthiazol-5(2H)-ylidene]ethyl phosphate</name>
        <dbReference type="ChEBI" id="CHEBI:62899"/>
    </ligand>
</feature>
<dbReference type="InterPro" id="IPR022998">
    <property type="entry name" value="ThiamineP_synth_TenI"/>
</dbReference>
<feature type="binding site" evidence="10">
    <location>
        <begin position="211"/>
        <end position="212"/>
    </location>
    <ligand>
        <name>2-[(2R,5Z)-2-carboxy-4-methylthiazol-5(2H)-ylidene]ethyl phosphate</name>
        <dbReference type="ChEBI" id="CHEBI:62899"/>
    </ligand>
</feature>
<dbReference type="GO" id="GO:0009229">
    <property type="term" value="P:thiamine diphosphate biosynthetic process"/>
    <property type="evidence" value="ECO:0007669"/>
    <property type="project" value="UniProtKB-UniRule"/>
</dbReference>
<comment type="similarity">
    <text evidence="10 11">Belongs to the thiamine-phosphate synthase family.</text>
</comment>
<evidence type="ECO:0000256" key="1">
    <source>
        <dbReference type="ARBA" id="ARBA00003814"/>
    </source>
</evidence>
<dbReference type="InterPro" id="IPR034291">
    <property type="entry name" value="TMP_synthase"/>
</dbReference>
<feature type="binding site" evidence="10">
    <location>
        <begin position="160"/>
        <end position="162"/>
    </location>
    <ligand>
        <name>2-[(2R,5Z)-2-carboxy-4-methylthiazol-5(2H)-ylidene]ethyl phosphate</name>
        <dbReference type="ChEBI" id="CHEBI:62899"/>
    </ligand>
</feature>
<feature type="binding site" evidence="10">
    <location>
        <position position="86"/>
    </location>
    <ligand>
        <name>Mg(2+)</name>
        <dbReference type="ChEBI" id="CHEBI:18420"/>
    </ligand>
</feature>
<evidence type="ECO:0000313" key="15">
    <source>
        <dbReference type="Proteomes" id="UP000235598"/>
    </source>
</evidence>
<evidence type="ECO:0000256" key="5">
    <source>
        <dbReference type="ARBA" id="ARBA00022842"/>
    </source>
</evidence>
<keyword evidence="5 10" id="KW-0460">Magnesium</keyword>
<dbReference type="Pfam" id="PF02581">
    <property type="entry name" value="TMP-TENI"/>
    <property type="match status" value="1"/>
</dbReference>
<dbReference type="SUPFAM" id="SSF51391">
    <property type="entry name" value="Thiamin phosphate synthase"/>
    <property type="match status" value="1"/>
</dbReference>
<dbReference type="EC" id="2.5.1.3" evidence="10"/>
<feature type="binding site" evidence="10">
    <location>
        <begin position="45"/>
        <end position="49"/>
    </location>
    <ligand>
        <name>4-amino-2-methyl-5-(diphosphooxymethyl)pyrimidine</name>
        <dbReference type="ChEBI" id="CHEBI:57841"/>
    </ligand>
</feature>
<feature type="binding site" evidence="10">
    <location>
        <position position="85"/>
    </location>
    <ligand>
        <name>4-amino-2-methyl-5-(diphosphooxymethyl)pyrimidine</name>
        <dbReference type="ChEBI" id="CHEBI:57841"/>
    </ligand>
</feature>
<name>A0A2N6VM33_9MICO</name>
<dbReference type="InterPro" id="IPR013785">
    <property type="entry name" value="Aldolase_TIM"/>
</dbReference>
<evidence type="ECO:0000256" key="6">
    <source>
        <dbReference type="ARBA" id="ARBA00022977"/>
    </source>
</evidence>
<sequence length="233" mass="24329">MTNPRLSDIDGSLYFITDTKMCEQAGRTVAQTVELAVAGGAGIVQVRDKHATDATFAQLTLSVLEAVENARRTNNITRPVPVFVNDRVEVAASLINDGHDVHVHVGQDDTSVPRVRELIGNTPLVGLSANTPEDIEAARAHGDFGNGGVDLLGVGPVWDTATKEGAPAGLGVDTLKNLIATSAIPVFAIGGITAERAAQLTDTSVAGVCVVSAICLAPDPQVEARKIHHAFQN</sequence>